<gene>
    <name evidence="2" type="ORF">EDE15_3108</name>
</gene>
<evidence type="ECO:0000313" key="2">
    <source>
        <dbReference type="EMBL" id="RSL17573.1"/>
    </source>
</evidence>
<dbReference type="InterPro" id="IPR050553">
    <property type="entry name" value="Thioredoxin_ResA/DsbE_sf"/>
</dbReference>
<accession>A0A3R9QB61</accession>
<dbReference type="CDD" id="cd02966">
    <property type="entry name" value="TlpA_like_family"/>
    <property type="match status" value="1"/>
</dbReference>
<dbReference type="Pfam" id="PF12543">
    <property type="entry name" value="DUF3738"/>
    <property type="match status" value="1"/>
</dbReference>
<dbReference type="GO" id="GO:0016209">
    <property type="term" value="F:antioxidant activity"/>
    <property type="evidence" value="ECO:0007669"/>
    <property type="project" value="InterPro"/>
</dbReference>
<proteinExistence type="predicted"/>
<dbReference type="InterPro" id="IPR013766">
    <property type="entry name" value="Thioredoxin_domain"/>
</dbReference>
<reference evidence="2 3" key="1">
    <citation type="submission" date="2018-12" db="EMBL/GenBank/DDBJ databases">
        <title>Sequencing of bacterial isolates from soil warming experiment in Harvard Forest, Massachusetts, USA.</title>
        <authorList>
            <person name="Deangelis K."/>
        </authorList>
    </citation>
    <scope>NUCLEOTIDE SEQUENCE [LARGE SCALE GENOMIC DNA]</scope>
    <source>
        <strain evidence="2 3">EB153</strain>
    </source>
</reference>
<name>A0A3R9QB61_9BACT</name>
<dbReference type="RefSeq" id="WP_125486051.1">
    <property type="nucleotide sequence ID" value="NZ_RSDW01000001.1"/>
</dbReference>
<keyword evidence="3" id="KW-1185">Reference proteome</keyword>
<evidence type="ECO:0000259" key="1">
    <source>
        <dbReference type="PROSITE" id="PS51352"/>
    </source>
</evidence>
<dbReference type="InterPro" id="IPR036249">
    <property type="entry name" value="Thioredoxin-like_sf"/>
</dbReference>
<dbReference type="SUPFAM" id="SSF52833">
    <property type="entry name" value="Thioredoxin-like"/>
    <property type="match status" value="1"/>
</dbReference>
<evidence type="ECO:0000313" key="3">
    <source>
        <dbReference type="Proteomes" id="UP000269669"/>
    </source>
</evidence>
<dbReference type="AlphaFoldDB" id="A0A3R9QB61"/>
<dbReference type="PROSITE" id="PS51352">
    <property type="entry name" value="THIOREDOXIN_2"/>
    <property type="match status" value="1"/>
</dbReference>
<sequence length="416" mass="44887">MRSFPDRVVYRSFLRAGGFFLAAVFWVLPAQALPAKGTPAPSLTTIQLLQAPTSGRRDWDSLRGKVVVLEFWATWCAPCIASLPHLNQLVEALDPARFQFISIDDEDPKVVQAFLAKKKIGGWVGVDRSGSVFARYGVKSRPTTIVVDTRGKIVAATEMDNLNAADLEAVAEGKSVAFKPAMEIVTQSAAVLPAAAAHPLFSVSFSKAAPGSKFSMVKHPPSGTDFLGVDAGTLLTYIYDPIGERTVVGSPLPEGLYNLRVELAGVPDAEASSIVRTAVFCGLHLQVQPKTITKREYILRATDASQQLLSPSASNGKAMRGYWNGRLVISKGTMDDLAFALETGLQNPVVNQTGIEGKFDARFNFKPEDIDSANAVIKKTLGLELVPGTEERTVTLLELVKQDEGQLCAAEPKQDK</sequence>
<protein>
    <submittedName>
        <fullName evidence="2">Uncharacterized protein (TIGR03435 family)</fullName>
    </submittedName>
</protein>
<dbReference type="Gene3D" id="3.40.30.10">
    <property type="entry name" value="Glutaredoxin"/>
    <property type="match status" value="1"/>
</dbReference>
<comment type="caution">
    <text evidence="2">The sequence shown here is derived from an EMBL/GenBank/DDBJ whole genome shotgun (WGS) entry which is preliminary data.</text>
</comment>
<dbReference type="PANTHER" id="PTHR42852">
    <property type="entry name" value="THIOL:DISULFIDE INTERCHANGE PROTEIN DSBE"/>
    <property type="match status" value="1"/>
</dbReference>
<dbReference type="OrthoDB" id="9802923at2"/>
<dbReference type="EMBL" id="RSDW01000001">
    <property type="protein sequence ID" value="RSL17573.1"/>
    <property type="molecule type" value="Genomic_DNA"/>
</dbReference>
<dbReference type="PANTHER" id="PTHR42852:SF17">
    <property type="entry name" value="THIOREDOXIN-LIKE PROTEIN HI_1115"/>
    <property type="match status" value="1"/>
</dbReference>
<dbReference type="InterPro" id="IPR000866">
    <property type="entry name" value="AhpC/TSA"/>
</dbReference>
<dbReference type="Pfam" id="PF00578">
    <property type="entry name" value="AhpC-TSA"/>
    <property type="match status" value="1"/>
</dbReference>
<organism evidence="2 3">
    <name type="scientific">Edaphobacter aggregans</name>
    <dbReference type="NCBI Taxonomy" id="570835"/>
    <lineage>
        <taxon>Bacteria</taxon>
        <taxon>Pseudomonadati</taxon>
        <taxon>Acidobacteriota</taxon>
        <taxon>Terriglobia</taxon>
        <taxon>Terriglobales</taxon>
        <taxon>Acidobacteriaceae</taxon>
        <taxon>Edaphobacter</taxon>
    </lineage>
</organism>
<dbReference type="GO" id="GO:0016491">
    <property type="term" value="F:oxidoreductase activity"/>
    <property type="evidence" value="ECO:0007669"/>
    <property type="project" value="InterPro"/>
</dbReference>
<dbReference type="InterPro" id="IPR017801">
    <property type="entry name" value="DUF3738"/>
</dbReference>
<feature type="domain" description="Thioredoxin" evidence="1">
    <location>
        <begin position="34"/>
        <end position="176"/>
    </location>
</feature>
<dbReference type="Proteomes" id="UP000269669">
    <property type="component" value="Unassembled WGS sequence"/>
</dbReference>